<dbReference type="EMBL" id="CAJPDR010000151">
    <property type="protein sequence ID" value="CAF9922010.1"/>
    <property type="molecule type" value="Genomic_DNA"/>
</dbReference>
<gene>
    <name evidence="2" type="ORF">ALECFALPRED_001995</name>
</gene>
<evidence type="ECO:0000313" key="3">
    <source>
        <dbReference type="Proteomes" id="UP000664203"/>
    </source>
</evidence>
<reference evidence="2" key="1">
    <citation type="submission" date="2021-03" db="EMBL/GenBank/DDBJ databases">
        <authorList>
            <person name="Tagirdzhanova G."/>
        </authorList>
    </citation>
    <scope>NUCLEOTIDE SEQUENCE</scope>
</reference>
<dbReference type="Proteomes" id="UP000664203">
    <property type="component" value="Unassembled WGS sequence"/>
</dbReference>
<dbReference type="AlphaFoldDB" id="A0A8H3INV0"/>
<organism evidence="2 3">
    <name type="scientific">Alectoria fallacina</name>
    <dbReference type="NCBI Taxonomy" id="1903189"/>
    <lineage>
        <taxon>Eukaryota</taxon>
        <taxon>Fungi</taxon>
        <taxon>Dikarya</taxon>
        <taxon>Ascomycota</taxon>
        <taxon>Pezizomycotina</taxon>
        <taxon>Lecanoromycetes</taxon>
        <taxon>OSLEUM clade</taxon>
        <taxon>Lecanoromycetidae</taxon>
        <taxon>Lecanorales</taxon>
        <taxon>Lecanorineae</taxon>
        <taxon>Parmeliaceae</taxon>
        <taxon>Alectoria</taxon>
    </lineage>
</organism>
<name>A0A8H3INV0_9LECA</name>
<accession>A0A8H3INV0</accession>
<feature type="compositionally biased region" description="Acidic residues" evidence="1">
    <location>
        <begin position="183"/>
        <end position="195"/>
    </location>
</feature>
<feature type="compositionally biased region" description="Polar residues" evidence="1">
    <location>
        <begin position="60"/>
        <end position="72"/>
    </location>
</feature>
<sequence length="195" mass="20979">MPVKWTPETDQILLLKILETSDVSPKCPEISEKWPAGLERPTPRAISERIVKIRAMAKASGTTAHFSISSAKSKAGTPRKTAATGITRKFTPKKTNGVKVETGKRKRAGRMSDEETSNDSEADGFNSANNGSDASDDEMPKKKAKANSTTKGKGKGKGKESIKVEGGEEENGTFHDSGYENPFVEDGDAEVTDYA</sequence>
<keyword evidence="3" id="KW-1185">Reference proteome</keyword>
<dbReference type="OrthoDB" id="5420368at2759"/>
<protein>
    <submittedName>
        <fullName evidence="2">Uncharacterized protein</fullName>
    </submittedName>
</protein>
<feature type="compositionally biased region" description="Basic and acidic residues" evidence="1">
    <location>
        <begin position="157"/>
        <end position="166"/>
    </location>
</feature>
<feature type="region of interest" description="Disordered" evidence="1">
    <location>
        <begin position="59"/>
        <end position="195"/>
    </location>
</feature>
<proteinExistence type="predicted"/>
<evidence type="ECO:0000313" key="2">
    <source>
        <dbReference type="EMBL" id="CAF9922010.1"/>
    </source>
</evidence>
<comment type="caution">
    <text evidence="2">The sequence shown here is derived from an EMBL/GenBank/DDBJ whole genome shotgun (WGS) entry which is preliminary data.</text>
</comment>
<evidence type="ECO:0000256" key="1">
    <source>
        <dbReference type="SAM" id="MobiDB-lite"/>
    </source>
</evidence>